<keyword evidence="2" id="KW-1185">Reference proteome</keyword>
<evidence type="ECO:0000313" key="1">
    <source>
        <dbReference type="EMBL" id="GAA2176119.1"/>
    </source>
</evidence>
<dbReference type="EMBL" id="BAAAON010000002">
    <property type="protein sequence ID" value="GAA2176119.1"/>
    <property type="molecule type" value="Genomic_DNA"/>
</dbReference>
<proteinExistence type="predicted"/>
<organism evidence="1 2">
    <name type="scientific">Arthrobacter parietis</name>
    <dbReference type="NCBI Taxonomy" id="271434"/>
    <lineage>
        <taxon>Bacteria</taxon>
        <taxon>Bacillati</taxon>
        <taxon>Actinomycetota</taxon>
        <taxon>Actinomycetes</taxon>
        <taxon>Micrococcales</taxon>
        <taxon>Micrococcaceae</taxon>
        <taxon>Arthrobacter</taxon>
    </lineage>
</organism>
<name>A0ABN3AXN2_9MICC</name>
<gene>
    <name evidence="1" type="ORF">GCM10009784_21310</name>
</gene>
<evidence type="ECO:0000313" key="2">
    <source>
        <dbReference type="Proteomes" id="UP001500974"/>
    </source>
</evidence>
<sequence length="63" mass="6808">MAPDRRRRETQPVAEFSRAHRTVLKYCGKHFVPGPLIDGAAGIGIVNSTENAISLGTARDNGM</sequence>
<dbReference type="Proteomes" id="UP001500974">
    <property type="component" value="Unassembled WGS sequence"/>
</dbReference>
<reference evidence="1 2" key="1">
    <citation type="journal article" date="2019" name="Int. J. Syst. Evol. Microbiol.">
        <title>The Global Catalogue of Microorganisms (GCM) 10K type strain sequencing project: providing services to taxonomists for standard genome sequencing and annotation.</title>
        <authorList>
            <consortium name="The Broad Institute Genomics Platform"/>
            <consortium name="The Broad Institute Genome Sequencing Center for Infectious Disease"/>
            <person name="Wu L."/>
            <person name="Ma J."/>
        </authorList>
    </citation>
    <scope>NUCLEOTIDE SEQUENCE [LARGE SCALE GENOMIC DNA]</scope>
    <source>
        <strain evidence="1 2">JCM 14917</strain>
    </source>
</reference>
<comment type="caution">
    <text evidence="1">The sequence shown here is derived from an EMBL/GenBank/DDBJ whole genome shotgun (WGS) entry which is preliminary data.</text>
</comment>
<accession>A0ABN3AXN2</accession>
<protein>
    <submittedName>
        <fullName evidence="1">Uncharacterized protein</fullName>
    </submittedName>
</protein>